<name>A0A563U278_9SPHI</name>
<keyword evidence="2" id="KW-1185">Reference proteome</keyword>
<accession>A0A563U278</accession>
<protein>
    <submittedName>
        <fullName evidence="1">Uncharacterized protein</fullName>
    </submittedName>
</protein>
<dbReference type="OrthoDB" id="797558at2"/>
<dbReference type="EMBL" id="VOEJ01000009">
    <property type="protein sequence ID" value="TWR25261.1"/>
    <property type="molecule type" value="Genomic_DNA"/>
</dbReference>
<proteinExistence type="predicted"/>
<dbReference type="Proteomes" id="UP000320042">
    <property type="component" value="Unassembled WGS sequence"/>
</dbReference>
<sequence>MKKIFYSLFVVFILAGCKKEKTSTNTATPSSTANVVTFSISDFGLTSGSLSTNGINATTALKDQIKYLQYAKGKYPEPGFYNDFESFKTKQFAATDPNFGLIKDSVPDGHSNFSFVGSDVPGEISVKTIPLSGGNRYYRPTFSLDYKLLTSNMYAANIDTTLTGMPINKPVIMHRMVSKVTIHLNDAIPANAAKFILTFVDYPTSLDLVSIRGLDRGRRDDFYPDASFEFPITANYIGKKGVELCSIVFPYSYPEISLQCLDAKGNIIAKKVLPKNFENVYNDIAPNTQYKFTGNFFAQSANFNITVDTKWNSPVNIPFALPGSTQRL</sequence>
<organism evidence="1 2">
    <name type="scientific">Mucilaginibacter pallidiroseus</name>
    <dbReference type="NCBI Taxonomy" id="2599295"/>
    <lineage>
        <taxon>Bacteria</taxon>
        <taxon>Pseudomonadati</taxon>
        <taxon>Bacteroidota</taxon>
        <taxon>Sphingobacteriia</taxon>
        <taxon>Sphingobacteriales</taxon>
        <taxon>Sphingobacteriaceae</taxon>
        <taxon>Mucilaginibacter</taxon>
    </lineage>
</organism>
<dbReference type="AlphaFoldDB" id="A0A563U278"/>
<comment type="caution">
    <text evidence="1">The sequence shown here is derived from an EMBL/GenBank/DDBJ whole genome shotgun (WGS) entry which is preliminary data.</text>
</comment>
<dbReference type="PROSITE" id="PS51257">
    <property type="entry name" value="PROKAR_LIPOPROTEIN"/>
    <property type="match status" value="1"/>
</dbReference>
<dbReference type="RefSeq" id="WP_146383232.1">
    <property type="nucleotide sequence ID" value="NZ_VOEJ01000009.1"/>
</dbReference>
<gene>
    <name evidence="1" type="ORF">FPZ43_17480</name>
</gene>
<evidence type="ECO:0000313" key="2">
    <source>
        <dbReference type="Proteomes" id="UP000320042"/>
    </source>
</evidence>
<evidence type="ECO:0000313" key="1">
    <source>
        <dbReference type="EMBL" id="TWR25261.1"/>
    </source>
</evidence>
<reference evidence="1 2" key="1">
    <citation type="submission" date="2019-07" db="EMBL/GenBank/DDBJ databases">
        <authorList>
            <person name="Kim J."/>
        </authorList>
    </citation>
    <scope>NUCLEOTIDE SEQUENCE [LARGE SCALE GENOMIC DNA]</scope>
    <source>
        <strain evidence="2">dk17</strain>
    </source>
</reference>